<dbReference type="AlphaFoldDB" id="A0A376DLC4"/>
<dbReference type="Proteomes" id="UP000255248">
    <property type="component" value="Unassembled WGS sequence"/>
</dbReference>
<proteinExistence type="predicted"/>
<sequence length="367" mass="41540">MSDVKMIPIEQLELDDANPRLPNGVARTQEAMINYIATSTSLEDLMSAISQNGFFSGEPLIAIPDGNGKYKVVEGNRRLTSVKLILNPYLCEKPSLRVINIHKENTSIFDELPVIVKPRREDVLPYLGFRHITGIKQWDPLAKARYIEQIFDGTDSTKSPSDRYYEVAKIIGSRRDHIKRNLDALAVYRKIESEDFYEIDDLNEQSIKFSILSTALADERIGHFVGVDITKDGEVIPSDPIINPSSLKNESIKELTQWLYLRDKDGNTKVGESRNLRHLAAIVSNPRALQQFRDGAPLNVAYQLTSDISEDFLEILYQIETLMIEAAGMVANVEFNSSAYEVAKRINKNIKMIGKELAEKEKDDDDF</sequence>
<name>A0A376DLC4_9GAMM</name>
<dbReference type="OrthoDB" id="8442375at2"/>
<organism evidence="1 2">
    <name type="scientific">Edwardsiella hoshinae</name>
    <dbReference type="NCBI Taxonomy" id="93378"/>
    <lineage>
        <taxon>Bacteria</taxon>
        <taxon>Pseudomonadati</taxon>
        <taxon>Pseudomonadota</taxon>
        <taxon>Gammaproteobacteria</taxon>
        <taxon>Enterobacterales</taxon>
        <taxon>Hafniaceae</taxon>
        <taxon>Edwardsiella</taxon>
    </lineage>
</organism>
<evidence type="ECO:0000313" key="1">
    <source>
        <dbReference type="EMBL" id="STC91409.1"/>
    </source>
</evidence>
<protein>
    <submittedName>
        <fullName evidence="1">Uncharacterized protein</fullName>
    </submittedName>
</protein>
<evidence type="ECO:0000313" key="2">
    <source>
        <dbReference type="Proteomes" id="UP000255248"/>
    </source>
</evidence>
<dbReference type="EMBL" id="UFXZ01000001">
    <property type="protein sequence ID" value="STC91409.1"/>
    <property type="molecule type" value="Genomic_DNA"/>
</dbReference>
<reference evidence="1 2" key="1">
    <citation type="submission" date="2018-06" db="EMBL/GenBank/DDBJ databases">
        <authorList>
            <consortium name="Pathogen Informatics"/>
            <person name="Doyle S."/>
        </authorList>
    </citation>
    <scope>NUCLEOTIDE SEQUENCE [LARGE SCALE GENOMIC DNA]</scope>
    <source>
        <strain evidence="1 2">NCTC12121</strain>
    </source>
</reference>
<dbReference type="RefSeq" id="WP_024523579.1">
    <property type="nucleotide sequence ID" value="NZ_CP065626.1"/>
</dbReference>
<accession>A0A376DLC4</accession>
<dbReference type="Gene3D" id="3.90.1530.10">
    <property type="entry name" value="Conserved hypothetical protein from pyrococcus furiosus pfu- 392566-001, ParB domain"/>
    <property type="match status" value="1"/>
</dbReference>
<gene>
    <name evidence="1" type="ORF">NCTC12121_03016</name>
</gene>